<reference evidence="4 5" key="1">
    <citation type="submission" date="2018-06" db="EMBL/GenBank/DDBJ databases">
        <authorList>
            <consortium name="Pathogen Informatics"/>
            <person name="Doyle S."/>
        </authorList>
    </citation>
    <scope>NUCLEOTIDE SEQUENCE [LARGE SCALE GENOMIC DNA]</scope>
    <source>
        <strain evidence="4 5">NCTC13163</strain>
    </source>
</reference>
<dbReference type="InterPro" id="IPR000182">
    <property type="entry name" value="GNAT_dom"/>
</dbReference>
<dbReference type="EMBL" id="UGGP01000001">
    <property type="protein sequence ID" value="STO08134.1"/>
    <property type="molecule type" value="Genomic_DNA"/>
</dbReference>
<dbReference type="GO" id="GO:0016747">
    <property type="term" value="F:acyltransferase activity, transferring groups other than amino-acyl groups"/>
    <property type="evidence" value="ECO:0007669"/>
    <property type="project" value="InterPro"/>
</dbReference>
<dbReference type="InterPro" id="IPR050832">
    <property type="entry name" value="Bact_Acetyltransf"/>
</dbReference>
<evidence type="ECO:0000256" key="2">
    <source>
        <dbReference type="ARBA" id="ARBA00023315"/>
    </source>
</evidence>
<dbReference type="PANTHER" id="PTHR43877">
    <property type="entry name" value="AMINOALKYLPHOSPHONATE N-ACETYLTRANSFERASE-RELATED-RELATED"/>
    <property type="match status" value="1"/>
</dbReference>
<dbReference type="Proteomes" id="UP000254060">
    <property type="component" value="Unassembled WGS sequence"/>
</dbReference>
<evidence type="ECO:0000256" key="1">
    <source>
        <dbReference type="ARBA" id="ARBA00022679"/>
    </source>
</evidence>
<keyword evidence="2" id="KW-0012">Acyltransferase</keyword>
<dbReference type="OrthoDB" id="9800193at2"/>
<dbReference type="InterPro" id="IPR008125">
    <property type="entry name" value="Streptothricin_AcTrfase"/>
</dbReference>
<evidence type="ECO:0000313" key="4">
    <source>
        <dbReference type="EMBL" id="STO08134.1"/>
    </source>
</evidence>
<dbReference type="PRINTS" id="PR01754">
    <property type="entry name" value="SACTRNSFRASE"/>
</dbReference>
<dbReference type="CDD" id="cd04301">
    <property type="entry name" value="NAT_SF"/>
    <property type="match status" value="1"/>
</dbReference>
<proteinExistence type="predicted"/>
<organism evidence="4 5">
    <name type="scientific">Exiguobacterium aurantiacum</name>
    <dbReference type="NCBI Taxonomy" id="33987"/>
    <lineage>
        <taxon>Bacteria</taxon>
        <taxon>Bacillati</taxon>
        <taxon>Bacillota</taxon>
        <taxon>Bacilli</taxon>
        <taxon>Bacillales</taxon>
        <taxon>Bacillales Family XII. Incertae Sedis</taxon>
        <taxon>Exiguobacterium</taxon>
    </lineage>
</organism>
<dbReference type="InterPro" id="IPR016181">
    <property type="entry name" value="Acyl_CoA_acyltransferase"/>
</dbReference>
<dbReference type="Pfam" id="PF00583">
    <property type="entry name" value="Acetyltransf_1"/>
    <property type="match status" value="1"/>
</dbReference>
<dbReference type="PANTHER" id="PTHR43877:SF2">
    <property type="entry name" value="AMINOALKYLPHOSPHONATE N-ACETYLTRANSFERASE-RELATED"/>
    <property type="match status" value="1"/>
</dbReference>
<accession>A0A377FU89</accession>
<keyword evidence="1 4" id="KW-0808">Transferase</keyword>
<dbReference type="SUPFAM" id="SSF55729">
    <property type="entry name" value="Acyl-CoA N-acyltransferases (Nat)"/>
    <property type="match status" value="1"/>
</dbReference>
<dbReference type="PROSITE" id="PS51186">
    <property type="entry name" value="GNAT"/>
    <property type="match status" value="1"/>
</dbReference>
<evidence type="ECO:0000313" key="5">
    <source>
        <dbReference type="Proteomes" id="UP000254060"/>
    </source>
</evidence>
<dbReference type="RefSeq" id="WP_029335019.1">
    <property type="nucleotide sequence ID" value="NZ_UGGP01000001.1"/>
</dbReference>
<dbReference type="AlphaFoldDB" id="A0A377FU89"/>
<sequence length="180" mass="20746">MRGFLDISIQTLNEDSISVVNEANDSFPIIGKIIPSYRDGVWMYEVQLYEKVYETRFPDDSLDWSEYINREDKQVFLAFDETTCIGQIRVARDWNRFAYIENIAVQKAYRNSGLGHLLIGVAETWAKEQSLLGLSLEAQNDNVIACRFYAKEGFALAGVDTLKQTGNPNIDMTLYWYKIF</sequence>
<feature type="domain" description="N-acetyltransferase" evidence="3">
    <location>
        <begin position="35"/>
        <end position="177"/>
    </location>
</feature>
<name>A0A377FU89_9BACL</name>
<gene>
    <name evidence="4" type="ORF">NCTC13163_01503</name>
</gene>
<dbReference type="STRING" id="1397694.GCA_000702585_02000"/>
<dbReference type="Gene3D" id="3.40.630.30">
    <property type="match status" value="1"/>
</dbReference>
<evidence type="ECO:0000259" key="3">
    <source>
        <dbReference type="PROSITE" id="PS51186"/>
    </source>
</evidence>
<protein>
    <submittedName>
        <fullName evidence="4">TDP-fucosamine acetyltransferase</fullName>
    </submittedName>
</protein>